<comment type="subcellular location">
    <subcellularLocation>
        <location evidence="1">Membrane</location>
        <topology evidence="1">Single-pass membrane protein</topology>
    </subcellularLocation>
</comment>
<evidence type="ECO:0000256" key="9">
    <source>
        <dbReference type="SAM" id="SignalP"/>
    </source>
</evidence>
<dbReference type="Proteomes" id="UP001066276">
    <property type="component" value="Chromosome 12"/>
</dbReference>
<dbReference type="AlphaFoldDB" id="A0AAV7KQ53"/>
<proteinExistence type="predicted"/>
<dbReference type="InterPro" id="IPR013783">
    <property type="entry name" value="Ig-like_fold"/>
</dbReference>
<evidence type="ECO:0000256" key="1">
    <source>
        <dbReference type="ARBA" id="ARBA00004167"/>
    </source>
</evidence>
<keyword evidence="7" id="KW-1015">Disulfide bond</keyword>
<dbReference type="InterPro" id="IPR013106">
    <property type="entry name" value="Ig_V-set"/>
</dbReference>
<feature type="chain" id="PRO_5044000866" description="Ig-like domain-containing protein" evidence="9">
    <location>
        <begin position="23"/>
        <end position="644"/>
    </location>
</feature>
<feature type="domain" description="Ig-like" evidence="10">
    <location>
        <begin position="299"/>
        <end position="419"/>
    </location>
</feature>
<dbReference type="PANTHER" id="PTHR12207:SF22">
    <property type="entry name" value="IMMUNOGLOBULIN SUPERFAMILY MEMBER 8"/>
    <property type="match status" value="1"/>
</dbReference>
<dbReference type="FunFam" id="2.60.40.10:FF:000191">
    <property type="entry name" value="Immunoglobulin superfamily member 3"/>
    <property type="match status" value="1"/>
</dbReference>
<dbReference type="SMART" id="SM00406">
    <property type="entry name" value="IGv"/>
    <property type="match status" value="3"/>
</dbReference>
<dbReference type="InterPro" id="IPR036179">
    <property type="entry name" value="Ig-like_dom_sf"/>
</dbReference>
<evidence type="ECO:0000256" key="2">
    <source>
        <dbReference type="ARBA" id="ARBA00022692"/>
    </source>
</evidence>
<reference evidence="11" key="1">
    <citation type="journal article" date="2022" name="bioRxiv">
        <title>Sequencing and chromosome-scale assembly of the giantPleurodeles waltlgenome.</title>
        <authorList>
            <person name="Brown T."/>
            <person name="Elewa A."/>
            <person name="Iarovenko S."/>
            <person name="Subramanian E."/>
            <person name="Araus A.J."/>
            <person name="Petzold A."/>
            <person name="Susuki M."/>
            <person name="Suzuki K.-i.T."/>
            <person name="Hayashi T."/>
            <person name="Toyoda A."/>
            <person name="Oliveira C."/>
            <person name="Osipova E."/>
            <person name="Leigh N.D."/>
            <person name="Simon A."/>
            <person name="Yun M.H."/>
        </authorList>
    </citation>
    <scope>NUCLEOTIDE SEQUENCE</scope>
    <source>
        <strain evidence="11">20211129_DDA</strain>
        <tissue evidence="11">Liver</tissue>
    </source>
</reference>
<dbReference type="SUPFAM" id="SSF48726">
    <property type="entry name" value="Immunoglobulin"/>
    <property type="match status" value="4"/>
</dbReference>
<evidence type="ECO:0000313" key="11">
    <source>
        <dbReference type="EMBL" id="KAJ1081165.1"/>
    </source>
</evidence>
<sequence>MEALRRLQFYWLMSAIMVICQAREVRVPQGPLYRVEGTAISIPCNVSQYEGASRQDFEWFLYRPANPDISIGIISTKDPNFSYAVFEPRVKSGEVYIHRVTGDSVELRIKQLRAEDDGVYECYTPTTDTVYLGTYSRKVIIKVIPDVLQVSPSLLKGRQLLTSPLTLNTPESKEVQLRCTASTESRQHTHLSVSFGFSSPVAPVGLQNLQEIIAVRHDFSIQGADGSSTYADRYQKGELRVEKSGGDKYKMVISRAQPEDAGTYHCSVGEWIQDPDGSWKKIVEKRSVLAQLNVQKIANQMVVTAGAQDTRVRSGDALELTCNVTDVASPLPDVVYSVEWEMTSDKVPRGQIVAGLSTDGVVSLGSGYANSDVGKRHISLEKMPPLPGCYRLRIHSAQPGDLGAYTCRVKAFVKYPNLSLKEVASKKSEGLKVYMKSEAVVVGAYSWMAAHSLYRGDTAEILCNISIETTQNVHIAVSWWAELEGEPKPPAKLLASLNRDGVAELGSRTPEGEVSTDKVGVMCYRLRIHGIQHSDEGQYHCAVTAWVQYPDRSWYNAASVKSNSVLVYPYALAMDLLFLPLIVGISSALLVGIAVLSTVTLIQLFPLFLLLPSDGLFIYFACKSYPGDFDNISTYLITPLFFLL</sequence>
<dbReference type="InterPro" id="IPR003599">
    <property type="entry name" value="Ig_sub"/>
</dbReference>
<accession>A0AAV7KQ53</accession>
<feature type="domain" description="Ig-like" evidence="10">
    <location>
        <begin position="36"/>
        <end position="122"/>
    </location>
</feature>
<dbReference type="PROSITE" id="PS50835">
    <property type="entry name" value="IG_LIKE"/>
    <property type="match status" value="3"/>
</dbReference>
<name>A0AAV7KQ53_PLEWA</name>
<keyword evidence="8" id="KW-0393">Immunoglobulin domain</keyword>
<comment type="caution">
    <text evidence="11">The sequence shown here is derived from an EMBL/GenBank/DDBJ whole genome shotgun (WGS) entry which is preliminary data.</text>
</comment>
<keyword evidence="4" id="KW-0677">Repeat</keyword>
<dbReference type="SMART" id="SM00409">
    <property type="entry name" value="IG"/>
    <property type="match status" value="4"/>
</dbReference>
<dbReference type="EMBL" id="JANPWB010000016">
    <property type="protein sequence ID" value="KAJ1081165.1"/>
    <property type="molecule type" value="Genomic_DNA"/>
</dbReference>
<dbReference type="Pfam" id="PF07686">
    <property type="entry name" value="V-set"/>
    <property type="match status" value="2"/>
</dbReference>
<dbReference type="InterPro" id="IPR051102">
    <property type="entry name" value="IgSF_V-set/TM_domain"/>
</dbReference>
<protein>
    <recommendedName>
        <fullName evidence="10">Ig-like domain-containing protein</fullName>
    </recommendedName>
</protein>
<keyword evidence="3 9" id="KW-0732">Signal</keyword>
<dbReference type="Gene3D" id="2.60.40.10">
    <property type="entry name" value="Immunoglobulins"/>
    <property type="match status" value="4"/>
</dbReference>
<gene>
    <name evidence="11" type="ORF">NDU88_001348</name>
</gene>
<evidence type="ECO:0000256" key="6">
    <source>
        <dbReference type="ARBA" id="ARBA00023136"/>
    </source>
</evidence>
<dbReference type="InterPro" id="IPR007110">
    <property type="entry name" value="Ig-like_dom"/>
</dbReference>
<evidence type="ECO:0000256" key="7">
    <source>
        <dbReference type="ARBA" id="ARBA00023157"/>
    </source>
</evidence>
<evidence type="ECO:0000256" key="3">
    <source>
        <dbReference type="ARBA" id="ARBA00022729"/>
    </source>
</evidence>
<evidence type="ECO:0000256" key="4">
    <source>
        <dbReference type="ARBA" id="ARBA00022737"/>
    </source>
</evidence>
<keyword evidence="12" id="KW-1185">Reference proteome</keyword>
<dbReference type="PANTHER" id="PTHR12207">
    <property type="entry name" value="V-SET AND TRANSMEMBRANE DOMAIN-CONTAINING PROTEIN"/>
    <property type="match status" value="1"/>
</dbReference>
<keyword evidence="5" id="KW-1133">Transmembrane helix</keyword>
<feature type="signal peptide" evidence="9">
    <location>
        <begin position="1"/>
        <end position="22"/>
    </location>
</feature>
<evidence type="ECO:0000256" key="5">
    <source>
        <dbReference type="ARBA" id="ARBA00022989"/>
    </source>
</evidence>
<keyword evidence="2" id="KW-0812">Transmembrane</keyword>
<keyword evidence="6" id="KW-0472">Membrane</keyword>
<organism evidence="11 12">
    <name type="scientific">Pleurodeles waltl</name>
    <name type="common">Iberian ribbed newt</name>
    <dbReference type="NCBI Taxonomy" id="8319"/>
    <lineage>
        <taxon>Eukaryota</taxon>
        <taxon>Metazoa</taxon>
        <taxon>Chordata</taxon>
        <taxon>Craniata</taxon>
        <taxon>Vertebrata</taxon>
        <taxon>Euteleostomi</taxon>
        <taxon>Amphibia</taxon>
        <taxon>Batrachia</taxon>
        <taxon>Caudata</taxon>
        <taxon>Salamandroidea</taxon>
        <taxon>Salamandridae</taxon>
        <taxon>Pleurodelinae</taxon>
        <taxon>Pleurodeles</taxon>
    </lineage>
</organism>
<feature type="domain" description="Ig-like" evidence="10">
    <location>
        <begin position="145"/>
        <end position="268"/>
    </location>
</feature>
<evidence type="ECO:0000313" key="12">
    <source>
        <dbReference type="Proteomes" id="UP001066276"/>
    </source>
</evidence>
<evidence type="ECO:0000259" key="10">
    <source>
        <dbReference type="PROSITE" id="PS50835"/>
    </source>
</evidence>
<dbReference type="GO" id="GO:0016020">
    <property type="term" value="C:membrane"/>
    <property type="evidence" value="ECO:0007669"/>
    <property type="project" value="UniProtKB-SubCell"/>
</dbReference>
<evidence type="ECO:0000256" key="8">
    <source>
        <dbReference type="ARBA" id="ARBA00023319"/>
    </source>
</evidence>